<dbReference type="Proteomes" id="UP000800092">
    <property type="component" value="Unassembled WGS sequence"/>
</dbReference>
<evidence type="ECO:0000313" key="3">
    <source>
        <dbReference type="EMBL" id="KAF2233200.1"/>
    </source>
</evidence>
<name>A0A6A6H661_VIRVR</name>
<dbReference type="Pfam" id="PF12716">
    <property type="entry name" value="Apq12"/>
    <property type="match status" value="1"/>
</dbReference>
<accession>A0A6A6H661</accession>
<reference evidence="3" key="1">
    <citation type="journal article" date="2020" name="Stud. Mycol.">
        <title>101 Dothideomycetes genomes: a test case for predicting lifestyles and emergence of pathogens.</title>
        <authorList>
            <person name="Haridas S."/>
            <person name="Albert R."/>
            <person name="Binder M."/>
            <person name="Bloem J."/>
            <person name="Labutti K."/>
            <person name="Salamov A."/>
            <person name="Andreopoulos B."/>
            <person name="Baker S."/>
            <person name="Barry K."/>
            <person name="Bills G."/>
            <person name="Bluhm B."/>
            <person name="Cannon C."/>
            <person name="Castanera R."/>
            <person name="Culley D."/>
            <person name="Daum C."/>
            <person name="Ezra D."/>
            <person name="Gonzalez J."/>
            <person name="Henrissat B."/>
            <person name="Kuo A."/>
            <person name="Liang C."/>
            <person name="Lipzen A."/>
            <person name="Lutzoni F."/>
            <person name="Magnuson J."/>
            <person name="Mondo S."/>
            <person name="Nolan M."/>
            <person name="Ohm R."/>
            <person name="Pangilinan J."/>
            <person name="Park H.-J."/>
            <person name="Ramirez L."/>
            <person name="Alfaro M."/>
            <person name="Sun H."/>
            <person name="Tritt A."/>
            <person name="Yoshinaga Y."/>
            <person name="Zwiers L.-H."/>
            <person name="Turgeon B."/>
            <person name="Goodwin S."/>
            <person name="Spatafora J."/>
            <person name="Crous P."/>
            <person name="Grigoriev I."/>
        </authorList>
    </citation>
    <scope>NUCLEOTIDE SEQUENCE</scope>
    <source>
        <strain evidence="3">Tuck. ex Michener</strain>
    </source>
</reference>
<dbReference type="OrthoDB" id="3559694at2759"/>
<dbReference type="AlphaFoldDB" id="A0A6A6H661"/>
<keyword evidence="2" id="KW-0812">Transmembrane</keyword>
<sequence length="168" mass="19363">MDFVQDWANYLHYLTSSPLSPLSTYSSYLQSLTSFSTRLSAFFSPFLNKLTTSPDLASIALLLLTLIASLVILDMLWRAVIYWVRLFFNLVFWASAVGLGFWMWNRGPDGVIEDIEMLIGVWSKEYTHWKQRAEMSEAWRKQQYGGTYGGNHGGANRRGRGTKMSQWR</sequence>
<evidence type="ECO:0008006" key="5">
    <source>
        <dbReference type="Google" id="ProtNLM"/>
    </source>
</evidence>
<evidence type="ECO:0000313" key="4">
    <source>
        <dbReference type="Proteomes" id="UP000800092"/>
    </source>
</evidence>
<proteinExistence type="predicted"/>
<feature type="region of interest" description="Disordered" evidence="1">
    <location>
        <begin position="146"/>
        <end position="168"/>
    </location>
</feature>
<evidence type="ECO:0000256" key="2">
    <source>
        <dbReference type="SAM" id="Phobius"/>
    </source>
</evidence>
<gene>
    <name evidence="3" type="ORF">EV356DRAFT_504056</name>
</gene>
<feature type="transmembrane region" description="Helical" evidence="2">
    <location>
        <begin position="56"/>
        <end position="77"/>
    </location>
</feature>
<protein>
    <recommendedName>
        <fullName evidence="5">Nuclear pore assembly and biogenesis-domain-containing protein</fullName>
    </recommendedName>
</protein>
<organism evidence="3 4">
    <name type="scientific">Viridothelium virens</name>
    <name type="common">Speckled blister lichen</name>
    <name type="synonym">Trypethelium virens</name>
    <dbReference type="NCBI Taxonomy" id="1048519"/>
    <lineage>
        <taxon>Eukaryota</taxon>
        <taxon>Fungi</taxon>
        <taxon>Dikarya</taxon>
        <taxon>Ascomycota</taxon>
        <taxon>Pezizomycotina</taxon>
        <taxon>Dothideomycetes</taxon>
        <taxon>Dothideomycetes incertae sedis</taxon>
        <taxon>Trypetheliales</taxon>
        <taxon>Trypetheliaceae</taxon>
        <taxon>Viridothelium</taxon>
    </lineage>
</organism>
<evidence type="ECO:0000256" key="1">
    <source>
        <dbReference type="SAM" id="MobiDB-lite"/>
    </source>
</evidence>
<dbReference type="InterPro" id="IPR024316">
    <property type="entry name" value="APQ12"/>
</dbReference>
<keyword evidence="2" id="KW-0472">Membrane</keyword>
<dbReference type="EMBL" id="ML991809">
    <property type="protein sequence ID" value="KAF2233200.1"/>
    <property type="molecule type" value="Genomic_DNA"/>
</dbReference>
<feature type="transmembrane region" description="Helical" evidence="2">
    <location>
        <begin position="86"/>
        <end position="104"/>
    </location>
</feature>
<keyword evidence="4" id="KW-1185">Reference proteome</keyword>
<keyword evidence="2" id="KW-1133">Transmembrane helix</keyword>